<dbReference type="EMBL" id="KZ825109">
    <property type="protein sequence ID" value="PYI22625.1"/>
    <property type="molecule type" value="Genomic_DNA"/>
</dbReference>
<sequence length="375" mass="41474">MATTTTTTTTTTDNDEEISSKLLKSLSTTKYACSSLERLGGYSAFVYRGILLRPLTNGAGTIIIKHTASYAARLELQLPEDRVARENEVLLLLARNPNAVPAVTVKSLTARTTDIYDFLPQEKAVLMEDIPGCITLRQFLTTFSWRHLLAPAGSALGFSLGAWLGNFHSSTHTLDRADLPQIVNGRDSARRFLLGFNTKNLQQNLEAYPGVLRTDEARVRAAVAAELQRDHGRDLGITHGDFHMMNVLLSFGLLSSTIVPIDWESCHFGCQTLDFARIITNLYVVDRAGGINAPRSILRGFIDGYHETRHLDDELVWRTVVGVGLLVLCTPYRITLPGRDVRGILQEGEDLLIKGLAEDREWVKTSVLAGLLDKI</sequence>
<gene>
    <name evidence="2" type="ORF">BO99DRAFT_429570</name>
</gene>
<dbReference type="Gene3D" id="3.30.200.20">
    <property type="entry name" value="Phosphorylase Kinase, domain 1"/>
    <property type="match status" value="1"/>
</dbReference>
<dbReference type="AlphaFoldDB" id="A0A2V5HE48"/>
<feature type="domain" description="Aminoglycoside phosphotransferase" evidence="1">
    <location>
        <begin position="70"/>
        <end position="308"/>
    </location>
</feature>
<evidence type="ECO:0000259" key="1">
    <source>
        <dbReference type="Pfam" id="PF01636"/>
    </source>
</evidence>
<evidence type="ECO:0000313" key="2">
    <source>
        <dbReference type="EMBL" id="PYI22625.1"/>
    </source>
</evidence>
<dbReference type="STRING" id="1450538.A0A2V5HE48"/>
<organism evidence="2 3">
    <name type="scientific">Aspergillus violaceofuscus (strain CBS 115571)</name>
    <dbReference type="NCBI Taxonomy" id="1450538"/>
    <lineage>
        <taxon>Eukaryota</taxon>
        <taxon>Fungi</taxon>
        <taxon>Dikarya</taxon>
        <taxon>Ascomycota</taxon>
        <taxon>Pezizomycotina</taxon>
        <taxon>Eurotiomycetes</taxon>
        <taxon>Eurotiomycetidae</taxon>
        <taxon>Eurotiales</taxon>
        <taxon>Aspergillaceae</taxon>
        <taxon>Aspergillus</taxon>
    </lineage>
</organism>
<dbReference type="Proteomes" id="UP000249829">
    <property type="component" value="Unassembled WGS sequence"/>
</dbReference>
<accession>A0A2V5HE48</accession>
<dbReference type="OMA" id="NRCITER"/>
<dbReference type="InterPro" id="IPR011009">
    <property type="entry name" value="Kinase-like_dom_sf"/>
</dbReference>
<dbReference type="SUPFAM" id="SSF56112">
    <property type="entry name" value="Protein kinase-like (PK-like)"/>
    <property type="match status" value="1"/>
</dbReference>
<dbReference type="Pfam" id="PF01636">
    <property type="entry name" value="APH"/>
    <property type="match status" value="1"/>
</dbReference>
<reference evidence="2 3" key="1">
    <citation type="submission" date="2018-02" db="EMBL/GenBank/DDBJ databases">
        <title>The genomes of Aspergillus section Nigri reveals drivers in fungal speciation.</title>
        <authorList>
            <consortium name="DOE Joint Genome Institute"/>
            <person name="Vesth T.C."/>
            <person name="Nybo J."/>
            <person name="Theobald S."/>
            <person name="Brandl J."/>
            <person name="Frisvad J.C."/>
            <person name="Nielsen K.F."/>
            <person name="Lyhne E.K."/>
            <person name="Kogle M.E."/>
            <person name="Kuo A."/>
            <person name="Riley R."/>
            <person name="Clum A."/>
            <person name="Nolan M."/>
            <person name="Lipzen A."/>
            <person name="Salamov A."/>
            <person name="Henrissat B."/>
            <person name="Wiebenga A."/>
            <person name="De vries R.P."/>
            <person name="Grigoriev I.V."/>
            <person name="Mortensen U.H."/>
            <person name="Andersen M.R."/>
            <person name="Baker S.E."/>
        </authorList>
    </citation>
    <scope>NUCLEOTIDE SEQUENCE [LARGE SCALE GENOMIC DNA]</scope>
    <source>
        <strain evidence="2 3">CBS 115571</strain>
    </source>
</reference>
<keyword evidence="3" id="KW-1185">Reference proteome</keyword>
<dbReference type="Gene3D" id="3.90.1200.10">
    <property type="match status" value="1"/>
</dbReference>
<protein>
    <recommendedName>
        <fullName evidence="1">Aminoglycoside phosphotransferase domain-containing protein</fullName>
    </recommendedName>
</protein>
<proteinExistence type="predicted"/>
<evidence type="ECO:0000313" key="3">
    <source>
        <dbReference type="Proteomes" id="UP000249829"/>
    </source>
</evidence>
<dbReference type="InterPro" id="IPR002575">
    <property type="entry name" value="Aminoglycoside_PTrfase"/>
</dbReference>
<name>A0A2V5HE48_ASPV1</name>